<gene>
    <name evidence="2" type="ORF">LOOC260_111030</name>
</gene>
<feature type="transmembrane region" description="Helical" evidence="1">
    <location>
        <begin position="148"/>
        <end position="170"/>
    </location>
</feature>
<evidence type="ECO:0000256" key="1">
    <source>
        <dbReference type="SAM" id="Phobius"/>
    </source>
</evidence>
<name>A0A0A1GTS8_9LACO</name>
<evidence type="ECO:0000313" key="2">
    <source>
        <dbReference type="EMBL" id="BAP85642.1"/>
    </source>
</evidence>
<organism evidence="2 3">
    <name type="scientific">Paucilactobacillus hokkaidonensis JCM 18461</name>
    <dbReference type="NCBI Taxonomy" id="1291742"/>
    <lineage>
        <taxon>Bacteria</taxon>
        <taxon>Bacillati</taxon>
        <taxon>Bacillota</taxon>
        <taxon>Bacilli</taxon>
        <taxon>Lactobacillales</taxon>
        <taxon>Lactobacillaceae</taxon>
        <taxon>Paucilactobacillus</taxon>
    </lineage>
</organism>
<feature type="transmembrane region" description="Helical" evidence="1">
    <location>
        <begin position="107"/>
        <end position="128"/>
    </location>
</feature>
<dbReference type="Gene3D" id="1.10.1760.20">
    <property type="match status" value="1"/>
</dbReference>
<dbReference type="HOGENOM" id="CLU_084705_2_1_9"/>
<proteinExistence type="predicted"/>
<dbReference type="EMBL" id="AP014680">
    <property type="protein sequence ID" value="BAP85642.1"/>
    <property type="molecule type" value="Genomic_DNA"/>
</dbReference>
<feature type="transmembrane region" description="Helical" evidence="1">
    <location>
        <begin position="43"/>
        <end position="70"/>
    </location>
</feature>
<protein>
    <submittedName>
        <fullName evidence="2">Membrane protein</fullName>
    </submittedName>
</protein>
<sequence length="179" mass="19774">MQQNKTTTTVTTIIFIAIIYLISLFQFHVSSPIGDPFVQLGEVFGILGILFLGLKLGLVSSLVGILLANIMTNPQFFYLPMFEMLLIALVANFLFKILGRQARWTTLITVALGCGITKIITTFLHYFIQAIIVSGGRTSIGVMTAFTAMPAGIITAILLVIIVPIMYFMLQKTIFKNFD</sequence>
<accession>A0A0A1GTS8</accession>
<evidence type="ECO:0000313" key="3">
    <source>
        <dbReference type="Proteomes" id="UP000031620"/>
    </source>
</evidence>
<dbReference type="KEGG" id="lho:LOOC260_111030"/>
<feature type="transmembrane region" description="Helical" evidence="1">
    <location>
        <begin position="12"/>
        <end position="31"/>
    </location>
</feature>
<keyword evidence="1" id="KW-0472">Membrane</keyword>
<feature type="transmembrane region" description="Helical" evidence="1">
    <location>
        <begin position="76"/>
        <end position="95"/>
    </location>
</feature>
<dbReference type="STRING" id="1291742.LOOC260_111030"/>
<keyword evidence="1" id="KW-1133">Transmembrane helix</keyword>
<dbReference type="Proteomes" id="UP000031620">
    <property type="component" value="Chromosome"/>
</dbReference>
<dbReference type="RefSeq" id="WP_041093539.1">
    <property type="nucleotide sequence ID" value="NZ_AP014680.1"/>
</dbReference>
<keyword evidence="1" id="KW-0812">Transmembrane</keyword>
<reference evidence="2 3" key="1">
    <citation type="submission" date="2014-11" db="EMBL/GenBank/DDBJ databases">
        <title>Complete genome sequence and analysis of Lactobacillus hokkaidonensis LOOC260T.</title>
        <authorList>
            <person name="Tanizawa Y."/>
            <person name="Tohno M."/>
            <person name="Kaminuma E."/>
            <person name="Nakamura Y."/>
            <person name="Arita M."/>
        </authorList>
    </citation>
    <scope>NUCLEOTIDE SEQUENCE [LARGE SCALE GENOMIC DNA]</scope>
    <source>
        <strain evidence="2 3">LOOC260</strain>
    </source>
</reference>
<dbReference type="AlphaFoldDB" id="A0A0A1GTS8"/>